<dbReference type="PIRSF" id="PIRSF036979">
    <property type="entry name" value="Arginase"/>
    <property type="match status" value="1"/>
</dbReference>
<dbReference type="InterPro" id="IPR006035">
    <property type="entry name" value="Ureohydrolase"/>
</dbReference>
<feature type="binding site" evidence="3">
    <location>
        <position position="192"/>
    </location>
    <ligand>
        <name>Mn(2+)</name>
        <dbReference type="ChEBI" id="CHEBI:29035"/>
        <label>1</label>
    </ligand>
</feature>
<dbReference type="Proteomes" id="UP000284706">
    <property type="component" value="Unassembled WGS sequence"/>
</dbReference>
<dbReference type="CDD" id="cd11592">
    <property type="entry name" value="Agmatinase_PAH"/>
    <property type="match status" value="1"/>
</dbReference>
<feature type="signal peptide" evidence="5">
    <location>
        <begin position="1"/>
        <end position="19"/>
    </location>
</feature>
<dbReference type="EMBL" id="NHYE01005290">
    <property type="protein sequence ID" value="PPQ75083.1"/>
    <property type="molecule type" value="Genomic_DNA"/>
</dbReference>
<keyword evidence="2" id="KW-0378">Hydrolase</keyword>
<gene>
    <name evidence="6" type="ORF">CVT26_011829</name>
</gene>
<feature type="chain" id="PRO_5019017887" description="Agmatinase" evidence="5">
    <location>
        <begin position="20"/>
        <end position="392"/>
    </location>
</feature>
<dbReference type="InterPro" id="IPR023696">
    <property type="entry name" value="Ureohydrolase_dom_sf"/>
</dbReference>
<comment type="cofactor">
    <cofactor evidence="3">
        <name>Mn(2+)</name>
        <dbReference type="ChEBI" id="CHEBI:29035"/>
    </cofactor>
    <text evidence="3">Binds 2 manganese ions per subunit.</text>
</comment>
<dbReference type="GO" id="GO:0046872">
    <property type="term" value="F:metal ion binding"/>
    <property type="evidence" value="ECO:0007669"/>
    <property type="project" value="UniProtKB-KW"/>
</dbReference>
<dbReference type="GO" id="GO:0033389">
    <property type="term" value="P:putrescine biosynthetic process from arginine, via agmatine"/>
    <property type="evidence" value="ECO:0007669"/>
    <property type="project" value="TreeGrafter"/>
</dbReference>
<evidence type="ECO:0000256" key="4">
    <source>
        <dbReference type="PROSITE-ProRule" id="PRU00742"/>
    </source>
</evidence>
<dbReference type="FunFam" id="3.40.800.10:FF:000014">
    <property type="entry name" value="Arginase family protein"/>
    <property type="match status" value="1"/>
</dbReference>
<proteinExistence type="inferred from homology"/>
<dbReference type="Pfam" id="PF00491">
    <property type="entry name" value="Arginase"/>
    <property type="match status" value="1"/>
</dbReference>
<comment type="caution">
    <text evidence="6">The sequence shown here is derived from an EMBL/GenBank/DDBJ whole genome shotgun (WGS) entry which is preliminary data.</text>
</comment>
<evidence type="ECO:0000313" key="6">
    <source>
        <dbReference type="EMBL" id="PPQ75083.1"/>
    </source>
</evidence>
<dbReference type="InParanoid" id="A0A409W994"/>
<feature type="binding site" evidence="3">
    <location>
        <position position="307"/>
    </location>
    <ligand>
        <name>Mn(2+)</name>
        <dbReference type="ChEBI" id="CHEBI:29035"/>
        <label>1</label>
    </ligand>
</feature>
<dbReference type="GO" id="GO:0008783">
    <property type="term" value="F:agmatinase activity"/>
    <property type="evidence" value="ECO:0007669"/>
    <property type="project" value="TreeGrafter"/>
</dbReference>
<accession>A0A409W994</accession>
<feature type="binding site" evidence="3">
    <location>
        <position position="217"/>
    </location>
    <ligand>
        <name>Mn(2+)</name>
        <dbReference type="ChEBI" id="CHEBI:29035"/>
        <label>1</label>
    </ligand>
</feature>
<dbReference type="AlphaFoldDB" id="A0A409W994"/>
<evidence type="ECO:0008006" key="8">
    <source>
        <dbReference type="Google" id="ProtNLM"/>
    </source>
</evidence>
<feature type="binding site" evidence="3">
    <location>
        <position position="215"/>
    </location>
    <ligand>
        <name>Mn(2+)</name>
        <dbReference type="ChEBI" id="CHEBI:29035"/>
        <label>1</label>
    </ligand>
</feature>
<dbReference type="SUPFAM" id="SSF52768">
    <property type="entry name" value="Arginase/deacetylase"/>
    <property type="match status" value="1"/>
</dbReference>
<sequence>MYFALQALLLAATVPQSWAHQHHDWSTQEVLGQDSTLDDKTWLEKYGPQIDQTFSGPLSFSHLPYFRCLENTEASFDIAILGMPFDTAVTYRPGARFGPFAIRSGSRRQRDLRGYTLSWGNNPYTLGQKVIDCGDVPINPFDNALAVDQMEVAYTTLLARKPARDEDVEPVTSRISRDGKEHPRIVTLGGDHTIVLPILRSLYKAYGPITVIHFDAHLDTWAAYPGQTSEQSRITHGTFFYIAREEGLLANNSIHAGIRCKLGGIEDLENDDSVGFQVISTDDIDDLGIPTIISKIRERVGDSPVLDIDVIDPGLAPATGTPEAGGWTPRELKRILRGLAGLNFVGADIVEVAPAYDNAEITGIAAADFVHDFLSMLLTKEPPKQPVHHRRL</sequence>
<feature type="binding site" evidence="3">
    <location>
        <position position="309"/>
    </location>
    <ligand>
        <name>Mn(2+)</name>
        <dbReference type="ChEBI" id="CHEBI:29035"/>
        <label>1</label>
    </ligand>
</feature>
<evidence type="ECO:0000256" key="2">
    <source>
        <dbReference type="ARBA" id="ARBA00022801"/>
    </source>
</evidence>
<evidence type="ECO:0000313" key="7">
    <source>
        <dbReference type="Proteomes" id="UP000284706"/>
    </source>
</evidence>
<dbReference type="PRINTS" id="PR00116">
    <property type="entry name" value="ARGINASE"/>
</dbReference>
<dbReference type="PANTHER" id="PTHR11358">
    <property type="entry name" value="ARGINASE/AGMATINASE"/>
    <property type="match status" value="1"/>
</dbReference>
<dbReference type="Gene3D" id="3.40.800.10">
    <property type="entry name" value="Ureohydrolase domain"/>
    <property type="match status" value="1"/>
</dbReference>
<protein>
    <recommendedName>
        <fullName evidence="8">Agmatinase</fullName>
    </recommendedName>
</protein>
<evidence type="ECO:0000256" key="5">
    <source>
        <dbReference type="SAM" id="SignalP"/>
    </source>
</evidence>
<keyword evidence="7" id="KW-1185">Reference proteome</keyword>
<dbReference type="PROSITE" id="PS51409">
    <property type="entry name" value="ARGINASE_2"/>
    <property type="match status" value="1"/>
</dbReference>
<keyword evidence="3" id="KW-0464">Manganese</keyword>
<name>A0A409W994_9AGAR</name>
<evidence type="ECO:0000256" key="1">
    <source>
        <dbReference type="ARBA" id="ARBA00022723"/>
    </source>
</evidence>
<reference evidence="6 7" key="1">
    <citation type="journal article" date="2018" name="Evol. Lett.">
        <title>Horizontal gene cluster transfer increased hallucinogenic mushroom diversity.</title>
        <authorList>
            <person name="Reynolds H.T."/>
            <person name="Vijayakumar V."/>
            <person name="Gluck-Thaler E."/>
            <person name="Korotkin H.B."/>
            <person name="Matheny P.B."/>
            <person name="Slot J.C."/>
        </authorList>
    </citation>
    <scope>NUCLEOTIDE SEQUENCE [LARGE SCALE GENOMIC DNA]</scope>
    <source>
        <strain evidence="6 7">SRW20</strain>
    </source>
</reference>
<keyword evidence="5" id="KW-0732">Signal</keyword>
<dbReference type="OrthoDB" id="288726at2759"/>
<feature type="binding site" evidence="3">
    <location>
        <position position="219"/>
    </location>
    <ligand>
        <name>Mn(2+)</name>
        <dbReference type="ChEBI" id="CHEBI:29035"/>
        <label>1</label>
    </ligand>
</feature>
<evidence type="ECO:0000256" key="3">
    <source>
        <dbReference type="PIRSR" id="PIRSR036979-1"/>
    </source>
</evidence>
<dbReference type="STRING" id="231916.A0A409W994"/>
<comment type="similarity">
    <text evidence="4">Belongs to the arginase family.</text>
</comment>
<keyword evidence="1 3" id="KW-0479">Metal-binding</keyword>
<dbReference type="PANTHER" id="PTHR11358:SF26">
    <property type="entry name" value="GUANIDINO ACID HYDROLASE, MITOCHONDRIAL"/>
    <property type="match status" value="1"/>
</dbReference>
<organism evidence="6 7">
    <name type="scientific">Gymnopilus dilepis</name>
    <dbReference type="NCBI Taxonomy" id="231916"/>
    <lineage>
        <taxon>Eukaryota</taxon>
        <taxon>Fungi</taxon>
        <taxon>Dikarya</taxon>
        <taxon>Basidiomycota</taxon>
        <taxon>Agaricomycotina</taxon>
        <taxon>Agaricomycetes</taxon>
        <taxon>Agaricomycetidae</taxon>
        <taxon>Agaricales</taxon>
        <taxon>Agaricineae</taxon>
        <taxon>Hymenogastraceae</taxon>
        <taxon>Gymnopilus</taxon>
    </lineage>
</organism>